<dbReference type="PROSITE" id="PS00698">
    <property type="entry name" value="GH9_3"/>
    <property type="match status" value="1"/>
</dbReference>
<organism evidence="11 12">
    <name type="scientific">Crocosphaera watsonii WH 0003</name>
    <dbReference type="NCBI Taxonomy" id="423471"/>
    <lineage>
        <taxon>Bacteria</taxon>
        <taxon>Bacillati</taxon>
        <taxon>Cyanobacteriota</taxon>
        <taxon>Cyanophyceae</taxon>
        <taxon>Oscillatoriophycideae</taxon>
        <taxon>Chroococcales</taxon>
        <taxon>Aphanothecaceae</taxon>
        <taxon>Crocosphaera</taxon>
    </lineage>
</organism>
<dbReference type="InterPro" id="IPR033126">
    <property type="entry name" value="Glyco_hydro_9_Asp/Glu_AS"/>
</dbReference>
<evidence type="ECO:0000313" key="12">
    <source>
        <dbReference type="Proteomes" id="UP000003477"/>
    </source>
</evidence>
<sequence length="506" mass="55466">MVIGSNTDADNPGDYGDDDHNGDGHNDDHGDDHNHDEDPIDPGDPPTGDFNYGEAVQKSLLFYEAQRSGPLPEDNRIEWRGDSAVNDGADVGVDLSGGYYDAGDHVKFGFPMASSMTMLSWGVVEYGDAYEQSGQLDEALEAIKWGTDYIIKAHITDNQGTVEFWGQVGNGFVDHSYWGPAEEMTMNRPSFKIDRQSPGSDLAGESAAALAAASIIFRESDSAYADLLLDNATQLFDFADQYRGKYSDAISNASSFYNSWSGYMDELSWSAAWLYKATGDTTYLDKAEQYYQGLNPSWTHNWDDKSYGAATLLAQATGKSEYKQDAEEWLDYWSDPSGGIQYTPGGLAWLDQWGSLRYSANTAFIAGVYSDTVNDHGDRYENFAKDQIDYILGDNPNNFSYMVGFGGDYALNPHHRSAHGGYNINDPNPNDNILYGALVGGPASAKDDDYIDVRSDYIRNEVALDYNAGLTGALVRLYDQFGGDPLTDSQLQSLPGISGAETIPFG</sequence>
<feature type="domain" description="Glycoside hydrolase family 9" evidence="10">
    <location>
        <begin position="52"/>
        <end position="474"/>
    </location>
</feature>
<evidence type="ECO:0000256" key="9">
    <source>
        <dbReference type="SAM" id="MobiDB-lite"/>
    </source>
</evidence>
<dbReference type="EC" id="3.2.1.4" evidence="8"/>
<keyword evidence="2 7" id="KW-0378">Hydrolase</keyword>
<evidence type="ECO:0000256" key="2">
    <source>
        <dbReference type="ARBA" id="ARBA00022801"/>
    </source>
</evidence>
<dbReference type="GO" id="GO:0008810">
    <property type="term" value="F:cellulase activity"/>
    <property type="evidence" value="ECO:0007669"/>
    <property type="project" value="UniProtKB-EC"/>
</dbReference>
<evidence type="ECO:0000259" key="10">
    <source>
        <dbReference type="Pfam" id="PF00759"/>
    </source>
</evidence>
<dbReference type="Pfam" id="PF00759">
    <property type="entry name" value="Glyco_hydro_9"/>
    <property type="match status" value="1"/>
</dbReference>
<dbReference type="SUPFAM" id="SSF48208">
    <property type="entry name" value="Six-hairpin glycosidases"/>
    <property type="match status" value="1"/>
</dbReference>
<dbReference type="Proteomes" id="UP000003477">
    <property type="component" value="Unassembled WGS sequence"/>
</dbReference>
<keyword evidence="6 7" id="KW-0624">Polysaccharide degradation</keyword>
<dbReference type="PANTHER" id="PTHR22298">
    <property type="entry name" value="ENDO-1,4-BETA-GLUCANASE"/>
    <property type="match status" value="1"/>
</dbReference>
<dbReference type="PATRIC" id="fig|423471.3.peg.3584"/>
<evidence type="ECO:0000313" key="11">
    <source>
        <dbReference type="EMBL" id="EHJ11444.1"/>
    </source>
</evidence>
<protein>
    <recommendedName>
        <fullName evidence="8">Endoglucanase</fullName>
        <ecNumber evidence="8">3.2.1.4</ecNumber>
    </recommendedName>
</protein>
<comment type="catalytic activity">
    <reaction evidence="1 8">
        <text>Endohydrolysis of (1-&gt;4)-beta-D-glucosidic linkages in cellulose, lichenin and cereal beta-D-glucans.</text>
        <dbReference type="EC" id="3.2.1.4"/>
    </reaction>
</comment>
<feature type="region of interest" description="Disordered" evidence="9">
    <location>
        <begin position="1"/>
        <end position="52"/>
    </location>
</feature>
<proteinExistence type="inferred from homology"/>
<dbReference type="InterPro" id="IPR012341">
    <property type="entry name" value="6hp_glycosidase-like_sf"/>
</dbReference>
<comment type="caution">
    <text evidence="11">The sequence shown here is derived from an EMBL/GenBank/DDBJ whole genome shotgun (WGS) entry which is preliminary data.</text>
</comment>
<keyword evidence="5 7" id="KW-0326">Glycosidase</keyword>
<accession>G5J8P4</accession>
<dbReference type="InterPro" id="IPR001701">
    <property type="entry name" value="Glyco_hydro_9"/>
</dbReference>
<evidence type="ECO:0000256" key="8">
    <source>
        <dbReference type="RuleBase" id="RU361166"/>
    </source>
</evidence>
<evidence type="ECO:0000256" key="1">
    <source>
        <dbReference type="ARBA" id="ARBA00000966"/>
    </source>
</evidence>
<dbReference type="InterPro" id="IPR008928">
    <property type="entry name" value="6-hairpin_glycosidase_sf"/>
</dbReference>
<keyword evidence="3 8" id="KW-0136">Cellulose degradation</keyword>
<name>G5J8P4_CROWT</name>
<keyword evidence="4 7" id="KW-0119">Carbohydrate metabolism</keyword>
<evidence type="ECO:0000256" key="7">
    <source>
        <dbReference type="PROSITE-ProRule" id="PRU10060"/>
    </source>
</evidence>
<feature type="active site" evidence="7">
    <location>
        <position position="452"/>
    </location>
</feature>
<dbReference type="FunFam" id="1.50.10.10:FF:000020">
    <property type="entry name" value="Endoglucanase"/>
    <property type="match status" value="1"/>
</dbReference>
<comment type="similarity">
    <text evidence="7 8">Belongs to the glycosyl hydrolase 9 (cellulase E) family.</text>
</comment>
<dbReference type="GO" id="GO:0030245">
    <property type="term" value="P:cellulose catabolic process"/>
    <property type="evidence" value="ECO:0007669"/>
    <property type="project" value="UniProtKB-KW"/>
</dbReference>
<dbReference type="Gene3D" id="1.50.10.10">
    <property type="match status" value="1"/>
</dbReference>
<evidence type="ECO:0000256" key="4">
    <source>
        <dbReference type="ARBA" id="ARBA00023277"/>
    </source>
</evidence>
<reference evidence="11 12" key="1">
    <citation type="journal article" date="2011" name="Front. Microbiol.">
        <title>Two Strains of Crocosphaera watsonii with Highly Conserved Genomes are Distinguished by Strain-Specific Features.</title>
        <authorList>
            <person name="Bench S.R."/>
            <person name="Ilikchyan I.N."/>
            <person name="Tripp H.J."/>
            <person name="Zehr J.P."/>
        </authorList>
    </citation>
    <scope>NUCLEOTIDE SEQUENCE [LARGE SCALE GENOMIC DNA]</scope>
    <source>
        <strain evidence="11 12">WH 0003</strain>
    </source>
</reference>
<dbReference type="AlphaFoldDB" id="G5J8P4"/>
<gene>
    <name evidence="11" type="ORF">CWATWH0003_3821</name>
</gene>
<feature type="compositionally biased region" description="Basic and acidic residues" evidence="9">
    <location>
        <begin position="18"/>
        <end position="37"/>
    </location>
</feature>
<evidence type="ECO:0000256" key="5">
    <source>
        <dbReference type="ARBA" id="ARBA00023295"/>
    </source>
</evidence>
<evidence type="ECO:0000256" key="3">
    <source>
        <dbReference type="ARBA" id="ARBA00023001"/>
    </source>
</evidence>
<feature type="active site" evidence="7">
    <location>
        <position position="461"/>
    </location>
</feature>
<evidence type="ECO:0000256" key="6">
    <source>
        <dbReference type="ARBA" id="ARBA00023326"/>
    </source>
</evidence>
<dbReference type="EMBL" id="AESD01000574">
    <property type="protein sequence ID" value="EHJ11444.1"/>
    <property type="molecule type" value="Genomic_DNA"/>
</dbReference>